<comment type="cofactor">
    <cofactor evidence="1">
        <name>[4Fe-4S] cluster</name>
        <dbReference type="ChEBI" id="CHEBI:49883"/>
    </cofactor>
</comment>
<dbReference type="SFLD" id="SFLDS00029">
    <property type="entry name" value="Radical_SAM"/>
    <property type="match status" value="1"/>
</dbReference>
<reference evidence="8" key="1">
    <citation type="submission" date="2020-10" db="EMBL/GenBank/DDBJ databases">
        <authorList>
            <person name="Gilroy R."/>
        </authorList>
    </citation>
    <scope>NUCLEOTIDE SEQUENCE</scope>
    <source>
        <strain evidence="8">ChiW13-3771</strain>
    </source>
</reference>
<sequence>MRRWGEKPYYSLNYYLQQTFGCKVYKVALNAGMSCPNRDGKIGTGGCIFCSAGGSGEFAGNRNYSITEQIEQGIAGTSKFHANAYVAYFQAYTNTYAPVERLREIFTEAIQHPKVAAISIATRPDCLDEEKIALLAELNQVKPVWVELGLQTIWEETASYIRRGYHLDCFEDACRQLREKGLTVIVHVILGLPNETKEQMLATIHYLNDQDIQGIKLQLLHVLKGTDLASDYKAGKFQVLKEEEYVSLVVDCIERISPEIVIHRLTGDGPKDLLIAPFWSTRKMQVLNEIHHELKIRNTWQGRILEV</sequence>
<dbReference type="PROSITE" id="PS51918">
    <property type="entry name" value="RADICAL_SAM"/>
    <property type="match status" value="1"/>
</dbReference>
<evidence type="ECO:0000256" key="5">
    <source>
        <dbReference type="ARBA" id="ARBA00023004"/>
    </source>
</evidence>
<keyword evidence="5" id="KW-0408">Iron</keyword>
<dbReference type="AlphaFoldDB" id="A0A9D1EG38"/>
<dbReference type="CDD" id="cd01335">
    <property type="entry name" value="Radical_SAM"/>
    <property type="match status" value="1"/>
</dbReference>
<dbReference type="InterPro" id="IPR058240">
    <property type="entry name" value="rSAM_sf"/>
</dbReference>
<gene>
    <name evidence="8" type="ORF">IAC96_11495</name>
</gene>
<dbReference type="PANTHER" id="PTHR11135">
    <property type="entry name" value="HISTONE ACETYLTRANSFERASE-RELATED"/>
    <property type="match status" value="1"/>
</dbReference>
<feature type="domain" description="Radical SAM core" evidence="7">
    <location>
        <begin position="19"/>
        <end position="259"/>
    </location>
</feature>
<keyword evidence="6" id="KW-0411">Iron-sulfur</keyword>
<dbReference type="GO" id="GO:0051539">
    <property type="term" value="F:4 iron, 4 sulfur cluster binding"/>
    <property type="evidence" value="ECO:0007669"/>
    <property type="project" value="UniProtKB-KW"/>
</dbReference>
<dbReference type="InterPro" id="IPR007197">
    <property type="entry name" value="rSAM"/>
</dbReference>
<evidence type="ECO:0000256" key="6">
    <source>
        <dbReference type="ARBA" id="ARBA00023014"/>
    </source>
</evidence>
<dbReference type="Pfam" id="PF04055">
    <property type="entry name" value="Radical_SAM"/>
    <property type="match status" value="1"/>
</dbReference>
<dbReference type="SFLD" id="SFLDG01086">
    <property type="entry name" value="elongater_protein-like"/>
    <property type="match status" value="1"/>
</dbReference>
<dbReference type="InterPro" id="IPR006638">
    <property type="entry name" value="Elp3/MiaA/NifB-like_rSAM"/>
</dbReference>
<dbReference type="SMART" id="SM00729">
    <property type="entry name" value="Elp3"/>
    <property type="match status" value="1"/>
</dbReference>
<dbReference type="InterPro" id="IPR023404">
    <property type="entry name" value="rSAM_horseshoe"/>
</dbReference>
<evidence type="ECO:0000259" key="7">
    <source>
        <dbReference type="PROSITE" id="PS51918"/>
    </source>
</evidence>
<dbReference type="InterPro" id="IPR032432">
    <property type="entry name" value="Radical_SAM_C"/>
</dbReference>
<dbReference type="NCBIfam" id="TIGR01212">
    <property type="entry name" value="TIGR01212 family radical SAM protein"/>
    <property type="match status" value="1"/>
</dbReference>
<dbReference type="Pfam" id="PF16199">
    <property type="entry name" value="Radical_SAM_C"/>
    <property type="match status" value="1"/>
</dbReference>
<keyword evidence="3" id="KW-0949">S-adenosyl-L-methionine</keyword>
<keyword evidence="2" id="KW-0004">4Fe-4S</keyword>
<proteinExistence type="predicted"/>
<dbReference type="Proteomes" id="UP000824201">
    <property type="component" value="Unassembled WGS sequence"/>
</dbReference>
<dbReference type="EMBL" id="DVHN01000153">
    <property type="protein sequence ID" value="HIR89560.1"/>
    <property type="molecule type" value="Genomic_DNA"/>
</dbReference>
<dbReference type="GO" id="GO:0046872">
    <property type="term" value="F:metal ion binding"/>
    <property type="evidence" value="ECO:0007669"/>
    <property type="project" value="UniProtKB-KW"/>
</dbReference>
<evidence type="ECO:0000256" key="3">
    <source>
        <dbReference type="ARBA" id="ARBA00022691"/>
    </source>
</evidence>
<evidence type="ECO:0000256" key="2">
    <source>
        <dbReference type="ARBA" id="ARBA00022485"/>
    </source>
</evidence>
<organism evidence="8 9">
    <name type="scientific">Candidatus Fimimorpha faecalis</name>
    <dbReference type="NCBI Taxonomy" id="2840824"/>
    <lineage>
        <taxon>Bacteria</taxon>
        <taxon>Bacillati</taxon>
        <taxon>Bacillota</taxon>
        <taxon>Clostridia</taxon>
        <taxon>Eubacteriales</taxon>
        <taxon>Candidatus Fimimorpha</taxon>
    </lineage>
</organism>
<dbReference type="SFLD" id="SFLDG01091">
    <property type="entry name" value="uncharacterized_CHP01210-like"/>
    <property type="match status" value="1"/>
</dbReference>
<dbReference type="InterPro" id="IPR005911">
    <property type="entry name" value="YhcC-like"/>
</dbReference>
<comment type="caution">
    <text evidence="8">The sequence shown here is derived from an EMBL/GenBank/DDBJ whole genome shotgun (WGS) entry which is preliminary data.</text>
</comment>
<dbReference type="Gene3D" id="3.80.30.20">
    <property type="entry name" value="tm_1862 like domain"/>
    <property type="match status" value="1"/>
</dbReference>
<evidence type="ECO:0000256" key="1">
    <source>
        <dbReference type="ARBA" id="ARBA00001966"/>
    </source>
</evidence>
<dbReference type="PANTHER" id="PTHR11135:SF1">
    <property type="entry name" value="PROTEIN YHCC"/>
    <property type="match status" value="1"/>
</dbReference>
<name>A0A9D1EG38_9FIRM</name>
<dbReference type="SUPFAM" id="SSF102114">
    <property type="entry name" value="Radical SAM enzymes"/>
    <property type="match status" value="1"/>
</dbReference>
<evidence type="ECO:0000313" key="8">
    <source>
        <dbReference type="EMBL" id="HIR89560.1"/>
    </source>
</evidence>
<keyword evidence="4" id="KW-0479">Metal-binding</keyword>
<dbReference type="InterPro" id="IPR039661">
    <property type="entry name" value="ELP3"/>
</dbReference>
<dbReference type="GO" id="GO:0003824">
    <property type="term" value="F:catalytic activity"/>
    <property type="evidence" value="ECO:0007669"/>
    <property type="project" value="InterPro"/>
</dbReference>
<reference evidence="8" key="2">
    <citation type="journal article" date="2021" name="PeerJ">
        <title>Extensive microbial diversity within the chicken gut microbiome revealed by metagenomics and culture.</title>
        <authorList>
            <person name="Gilroy R."/>
            <person name="Ravi A."/>
            <person name="Getino M."/>
            <person name="Pursley I."/>
            <person name="Horton D.L."/>
            <person name="Alikhan N.F."/>
            <person name="Baker D."/>
            <person name="Gharbi K."/>
            <person name="Hall N."/>
            <person name="Watson M."/>
            <person name="Adriaenssens E.M."/>
            <person name="Foster-Nyarko E."/>
            <person name="Jarju S."/>
            <person name="Secka A."/>
            <person name="Antonio M."/>
            <person name="Oren A."/>
            <person name="Chaudhuri R.R."/>
            <person name="La Ragione R."/>
            <person name="Hildebrand F."/>
            <person name="Pallen M.J."/>
        </authorList>
    </citation>
    <scope>NUCLEOTIDE SEQUENCE</scope>
    <source>
        <strain evidence="8">ChiW13-3771</strain>
    </source>
</reference>
<accession>A0A9D1EG38</accession>
<evidence type="ECO:0000256" key="4">
    <source>
        <dbReference type="ARBA" id="ARBA00022723"/>
    </source>
</evidence>
<evidence type="ECO:0000313" key="9">
    <source>
        <dbReference type="Proteomes" id="UP000824201"/>
    </source>
</evidence>
<protein>
    <submittedName>
        <fullName evidence="8">TIGR01212 family radical SAM protein</fullName>
    </submittedName>
</protein>